<name>A0A073AV74_9PSEU</name>
<proteinExistence type="predicted"/>
<reference evidence="2 3" key="1">
    <citation type="submission" date="2014-06" db="EMBL/GenBank/DDBJ databases">
        <title>Saccharopolyspora rectivirgula DSM-43113 Genome sequencing.</title>
        <authorList>
            <person name="Barrera C."/>
            <person name="Millon L."/>
            <person name="Rognon B."/>
            <person name="Zaugg C."/>
            <person name="Monod M."/>
        </authorList>
    </citation>
    <scope>NUCLEOTIDE SEQUENCE [LARGE SCALE GENOMIC DNA]</scope>
    <source>
        <strain evidence="2 3">DSM 43113</strain>
    </source>
</reference>
<dbReference type="PANTHER" id="PTHR43681">
    <property type="entry name" value="TRANSMEMBRANE GTPASE FZO"/>
    <property type="match status" value="1"/>
</dbReference>
<dbReference type="InterPro" id="IPR051943">
    <property type="entry name" value="TRAFAC_Dynamin-like_GTPase"/>
</dbReference>
<dbReference type="RefSeq" id="WP_037343197.1">
    <property type="nucleotide sequence ID" value="NZ_JAJUIW010000038.1"/>
</dbReference>
<dbReference type="EMBL" id="JNVU01000037">
    <property type="protein sequence ID" value="KEI43658.1"/>
    <property type="molecule type" value="Genomic_DNA"/>
</dbReference>
<evidence type="ECO:0000259" key="1">
    <source>
        <dbReference type="Pfam" id="PF00350"/>
    </source>
</evidence>
<dbReference type="AlphaFoldDB" id="A0A073AV74"/>
<accession>A0A073AV74</accession>
<dbReference type="Pfam" id="PF00350">
    <property type="entry name" value="Dynamin_N"/>
    <property type="match status" value="1"/>
</dbReference>
<dbReference type="Proteomes" id="UP000031419">
    <property type="component" value="Unassembled WGS sequence"/>
</dbReference>
<dbReference type="PANTHER" id="PTHR43681:SF1">
    <property type="entry name" value="SARCALUMENIN"/>
    <property type="match status" value="1"/>
</dbReference>
<organism evidence="2 3">
    <name type="scientific">Saccharopolyspora rectivirgula</name>
    <dbReference type="NCBI Taxonomy" id="28042"/>
    <lineage>
        <taxon>Bacteria</taxon>
        <taxon>Bacillati</taxon>
        <taxon>Actinomycetota</taxon>
        <taxon>Actinomycetes</taxon>
        <taxon>Pseudonocardiales</taxon>
        <taxon>Pseudonocardiaceae</taxon>
        <taxon>Saccharopolyspora</taxon>
    </lineage>
</organism>
<sequence>MSELLQHARALLARAMTFYRDDPRTASWLRDRMERLNQPLRIAVSGRVKAGKSTLINALLGEELAPADAEERTQVNTFYQYGPEPKILVHTPAGGVQKFPVNTLDANAIRNLQYWRPDEVARLVIETPSPSLKAITFIETPGVASSAVQETGRSALAQVLAEADAVLYLTRQLHQTDLQFLQSVHELQTSRTAPINTIVAYSRADETGSGGEEALPAAERIAERYRNDPTLRLFTQHVNPVVGILGQAAATLTEEEFTALRQLAQLPESTLEELVLSADRFANSTAVDTVPPEVRQRLLNRLGQYGVERSLTLLLQGEVADSASLRAVLRDESGLSTLQETLHHQFVEHHELLRARSAAMAVDMVLRANPRPGIQALRAEFDRLLVNAREWRELSLLSALESGQVRFPRPLQNEAKRLLGGSGPDVRSRLGKDENALEVDLAEEAAAALARWREQVVNPLHDRVHRDAARAVLRCCEQLVAVQLRR</sequence>
<feature type="domain" description="Dynamin N-terminal" evidence="1">
    <location>
        <begin position="42"/>
        <end position="198"/>
    </location>
</feature>
<keyword evidence="3" id="KW-1185">Reference proteome</keyword>
<dbReference type="SUPFAM" id="SSF52540">
    <property type="entry name" value="P-loop containing nucleoside triphosphate hydrolases"/>
    <property type="match status" value="1"/>
</dbReference>
<gene>
    <name evidence="2" type="ORF">GU90_15115</name>
</gene>
<dbReference type="Gene3D" id="3.40.50.300">
    <property type="entry name" value="P-loop containing nucleotide triphosphate hydrolases"/>
    <property type="match status" value="1"/>
</dbReference>
<dbReference type="InterPro" id="IPR027417">
    <property type="entry name" value="P-loop_NTPase"/>
</dbReference>
<dbReference type="STRING" id="28042.GU90_15115"/>
<dbReference type="OrthoDB" id="4379468at2"/>
<protein>
    <submittedName>
        <fullName evidence="2">Isoniazid inducible protein IniC</fullName>
    </submittedName>
</protein>
<comment type="caution">
    <text evidence="2">The sequence shown here is derived from an EMBL/GenBank/DDBJ whole genome shotgun (WGS) entry which is preliminary data.</text>
</comment>
<dbReference type="InterPro" id="IPR045063">
    <property type="entry name" value="Dynamin_N"/>
</dbReference>
<dbReference type="eggNOG" id="COG0699">
    <property type="taxonomic scope" value="Bacteria"/>
</dbReference>
<evidence type="ECO:0000313" key="3">
    <source>
        <dbReference type="Proteomes" id="UP000031419"/>
    </source>
</evidence>
<evidence type="ECO:0000313" key="2">
    <source>
        <dbReference type="EMBL" id="KEI43658.1"/>
    </source>
</evidence>